<protein>
    <submittedName>
        <fullName evidence="3">Uncharacterized protein</fullName>
    </submittedName>
</protein>
<accession>A0ABR4WAE8</accession>
<gene>
    <name evidence="3" type="ORF">T9A_02680</name>
</gene>
<keyword evidence="4" id="KW-1185">Reference proteome</keyword>
<name>A0ABR4WAE8_9GAMM</name>
<reference evidence="3 4" key="1">
    <citation type="submission" date="2012-09" db="EMBL/GenBank/DDBJ databases">
        <title>Genome Sequence of alkane-degrading Bacterium Alcanivorax jadensis T9.</title>
        <authorList>
            <person name="Lai Q."/>
            <person name="Shao Z."/>
        </authorList>
    </citation>
    <scope>NUCLEOTIDE SEQUENCE [LARGE SCALE GENOMIC DNA]</scope>
    <source>
        <strain evidence="3 4">T9</strain>
    </source>
</reference>
<dbReference type="Proteomes" id="UP000029443">
    <property type="component" value="Unassembled WGS sequence"/>
</dbReference>
<dbReference type="EMBL" id="ARXU01000012">
    <property type="protein sequence ID" value="KGD60287.1"/>
    <property type="molecule type" value="Genomic_DNA"/>
</dbReference>
<proteinExistence type="predicted"/>
<keyword evidence="2" id="KW-1133">Transmembrane helix</keyword>
<keyword evidence="2" id="KW-0472">Membrane</keyword>
<evidence type="ECO:0000256" key="1">
    <source>
        <dbReference type="SAM" id="MobiDB-lite"/>
    </source>
</evidence>
<evidence type="ECO:0000313" key="3">
    <source>
        <dbReference type="EMBL" id="KGD60287.1"/>
    </source>
</evidence>
<organism evidence="3 4">
    <name type="scientific">Alcanivorax jadensis T9</name>
    <dbReference type="NCBI Taxonomy" id="1177181"/>
    <lineage>
        <taxon>Bacteria</taxon>
        <taxon>Pseudomonadati</taxon>
        <taxon>Pseudomonadota</taxon>
        <taxon>Gammaproteobacteria</taxon>
        <taxon>Oceanospirillales</taxon>
        <taxon>Alcanivoracaceae</taxon>
        <taxon>Alcanivorax</taxon>
    </lineage>
</organism>
<evidence type="ECO:0000313" key="4">
    <source>
        <dbReference type="Proteomes" id="UP000029443"/>
    </source>
</evidence>
<dbReference type="RefSeq" id="WP_035249401.1">
    <property type="nucleotide sequence ID" value="NZ_ARXU01000012.1"/>
</dbReference>
<comment type="caution">
    <text evidence="3">The sequence shown here is derived from an EMBL/GenBank/DDBJ whole genome shotgun (WGS) entry which is preliminary data.</text>
</comment>
<evidence type="ECO:0000256" key="2">
    <source>
        <dbReference type="SAM" id="Phobius"/>
    </source>
</evidence>
<feature type="region of interest" description="Disordered" evidence="1">
    <location>
        <begin position="1"/>
        <end position="20"/>
    </location>
</feature>
<keyword evidence="2" id="KW-0812">Transmembrane</keyword>
<sequence length="70" mass="7462">MRVHTQGREQKTEHFPPGKKLEGDRVRLLALVALAVGAMVLGGLIYAEGQAAHSSLHGIKASLMEAVDSL</sequence>
<feature type="transmembrane region" description="Helical" evidence="2">
    <location>
        <begin position="28"/>
        <end position="47"/>
    </location>
</feature>